<reference evidence="1 2" key="1">
    <citation type="submission" date="2013-04" db="EMBL/GenBank/DDBJ databases">
        <authorList>
            <person name="Harkins D.M."/>
            <person name="Durkin A.S."/>
            <person name="Brinkac L.M."/>
            <person name="Haft D.H."/>
            <person name="Selengut J.D."/>
            <person name="Sanka R."/>
            <person name="DePew J."/>
            <person name="Purushe J."/>
            <person name="Hartskeerl R.A."/>
            <person name="Ahmed A."/>
            <person name="van der Linden H."/>
            <person name="Goris M.G.A."/>
            <person name="Vinetz J.M."/>
            <person name="Sutton G.G."/>
            <person name="Nierman W.C."/>
            <person name="Fouts D.E."/>
        </authorList>
    </citation>
    <scope>NUCLEOTIDE SEQUENCE [LARGE SCALE GENOMIC DNA]</scope>
    <source>
        <strain evidence="1 2">Sao Paulo</strain>
    </source>
</reference>
<evidence type="ECO:0000313" key="1">
    <source>
        <dbReference type="EMBL" id="EOQ89878.1"/>
    </source>
</evidence>
<dbReference type="Proteomes" id="UP000013996">
    <property type="component" value="Unassembled WGS sequence"/>
</dbReference>
<comment type="caution">
    <text evidence="1">The sequence shown here is derived from an EMBL/GenBank/DDBJ whole genome shotgun (WGS) entry which is preliminary data.</text>
</comment>
<dbReference type="InterPro" id="IPR027417">
    <property type="entry name" value="P-loop_NTPase"/>
</dbReference>
<dbReference type="EMBL" id="AOGX02000015">
    <property type="protein sequence ID" value="EOQ89878.1"/>
    <property type="molecule type" value="Genomic_DNA"/>
</dbReference>
<sequence>MEKPKPTLHFLCGKMASGKSTLSKKISLEEKAILFSEDIWLQRLYPEEIKDFEDYKKYSARLKTILTDHIKEILLNGMSVVLDFPANIPKTRNWIREIFESANANHLLHLINLSDEDCLQQLHKRNLEKPEGSVFMTDEEFHMVTSYYIPPTKEENFITKEYFKN</sequence>
<dbReference type="AlphaFoldDB" id="A0A5E8HGX2"/>
<organism evidence="1 2">
    <name type="scientific">Leptospira yanagawae serovar Saopaulo str. Sao Paulo = ATCC 700523</name>
    <dbReference type="NCBI Taxonomy" id="1249483"/>
    <lineage>
        <taxon>Bacteria</taxon>
        <taxon>Pseudomonadati</taxon>
        <taxon>Spirochaetota</taxon>
        <taxon>Spirochaetia</taxon>
        <taxon>Leptospirales</taxon>
        <taxon>Leptospiraceae</taxon>
        <taxon>Leptospira</taxon>
    </lineage>
</organism>
<name>A0A5E8HGX2_9LEPT</name>
<evidence type="ECO:0000313" key="2">
    <source>
        <dbReference type="Proteomes" id="UP000013996"/>
    </source>
</evidence>
<dbReference type="Pfam" id="PF13671">
    <property type="entry name" value="AAA_33"/>
    <property type="match status" value="1"/>
</dbReference>
<gene>
    <name evidence="1" type="ORF">LEP1GSC202_1520</name>
</gene>
<proteinExistence type="predicted"/>
<dbReference type="STRING" id="1249483.LEP1GSC202_1520"/>
<dbReference type="Gene3D" id="3.40.50.300">
    <property type="entry name" value="P-loop containing nucleotide triphosphate hydrolases"/>
    <property type="match status" value="1"/>
</dbReference>
<dbReference type="RefSeq" id="WP_015677444.1">
    <property type="nucleotide sequence ID" value="NZ_AOGX02000015.1"/>
</dbReference>
<dbReference type="SUPFAM" id="SSF52540">
    <property type="entry name" value="P-loop containing nucleoside triphosphate hydrolases"/>
    <property type="match status" value="1"/>
</dbReference>
<protein>
    <submittedName>
        <fullName evidence="1">AAA domain protein</fullName>
    </submittedName>
</protein>
<dbReference type="OrthoDB" id="531205at2"/>
<accession>A0A5E8HGX2</accession>